<evidence type="ECO:0000313" key="2">
    <source>
        <dbReference type="EMBL" id="QDT59878.1"/>
    </source>
</evidence>
<dbReference type="RefSeq" id="WP_145272020.1">
    <property type="nucleotide sequence ID" value="NZ_CP036272.1"/>
</dbReference>
<keyword evidence="1" id="KW-0812">Transmembrane</keyword>
<keyword evidence="3" id="KW-1185">Reference proteome</keyword>
<feature type="transmembrane region" description="Helical" evidence="1">
    <location>
        <begin position="119"/>
        <end position="144"/>
    </location>
</feature>
<keyword evidence="1" id="KW-1133">Transmembrane helix</keyword>
<name>A0A517SUU2_9BACT</name>
<evidence type="ECO:0000313" key="3">
    <source>
        <dbReference type="Proteomes" id="UP000315003"/>
    </source>
</evidence>
<accession>A0A517SUU2</accession>
<sequence>MNTENDPFSVNNPYRVSSAELAKDDLVDPAAALQARRGSSGFAVVAIAMFVLTLIAGGLLLLLVIQFASVHFSNLPLGPSIVSIEPIVALPGWLAMLAVPVGQMICYRVPDAVVSKAMLAGCLLGYLATLAVLVLAVLGSFVLALQESPLIMMVVVVIGAIIAYCAPMVSQLFFVSHVRLLAKRVGAGEAASWAFLARVGLIAAPILLFVVAGLSSLVNDGDAAIGVILAALSLSSLAIGAGAMFVYGLSCWKLYRYLANAST</sequence>
<feature type="transmembrane region" description="Helical" evidence="1">
    <location>
        <begin position="87"/>
        <end position="107"/>
    </location>
</feature>
<feature type="transmembrane region" description="Helical" evidence="1">
    <location>
        <begin position="223"/>
        <end position="247"/>
    </location>
</feature>
<protein>
    <submittedName>
        <fullName evidence="2">Uncharacterized protein</fullName>
    </submittedName>
</protein>
<feature type="transmembrane region" description="Helical" evidence="1">
    <location>
        <begin position="195"/>
        <end position="217"/>
    </location>
</feature>
<dbReference type="EMBL" id="CP036272">
    <property type="protein sequence ID" value="QDT59878.1"/>
    <property type="molecule type" value="Genomic_DNA"/>
</dbReference>
<keyword evidence="1" id="KW-0472">Membrane</keyword>
<feature type="transmembrane region" description="Helical" evidence="1">
    <location>
        <begin position="42"/>
        <end position="67"/>
    </location>
</feature>
<feature type="transmembrane region" description="Helical" evidence="1">
    <location>
        <begin position="150"/>
        <end position="174"/>
    </location>
</feature>
<reference evidence="2 3" key="1">
    <citation type="submission" date="2019-02" db="EMBL/GenBank/DDBJ databases">
        <title>Deep-cultivation of Planctomycetes and their phenomic and genomic characterization uncovers novel biology.</title>
        <authorList>
            <person name="Wiegand S."/>
            <person name="Jogler M."/>
            <person name="Boedeker C."/>
            <person name="Pinto D."/>
            <person name="Vollmers J."/>
            <person name="Rivas-Marin E."/>
            <person name="Kohn T."/>
            <person name="Peeters S.H."/>
            <person name="Heuer A."/>
            <person name="Rast P."/>
            <person name="Oberbeckmann S."/>
            <person name="Bunk B."/>
            <person name="Jeske O."/>
            <person name="Meyerdierks A."/>
            <person name="Storesund J.E."/>
            <person name="Kallscheuer N."/>
            <person name="Luecker S."/>
            <person name="Lage O.M."/>
            <person name="Pohl T."/>
            <person name="Merkel B.J."/>
            <person name="Hornburger P."/>
            <person name="Mueller R.-W."/>
            <person name="Bruemmer F."/>
            <person name="Labrenz M."/>
            <person name="Spormann A.M."/>
            <person name="Op den Camp H."/>
            <person name="Overmann J."/>
            <person name="Amann R."/>
            <person name="Jetten M.S.M."/>
            <person name="Mascher T."/>
            <person name="Medema M.H."/>
            <person name="Devos D.P."/>
            <person name="Kaster A.-K."/>
            <person name="Ovreas L."/>
            <person name="Rohde M."/>
            <person name="Galperin M.Y."/>
            <person name="Jogler C."/>
        </authorList>
    </citation>
    <scope>NUCLEOTIDE SEQUENCE [LARGE SCALE GENOMIC DNA]</scope>
    <source>
        <strain evidence="2 3">SV_7m_r</strain>
    </source>
</reference>
<organism evidence="2 3">
    <name type="scientific">Stieleria bergensis</name>
    <dbReference type="NCBI Taxonomy" id="2528025"/>
    <lineage>
        <taxon>Bacteria</taxon>
        <taxon>Pseudomonadati</taxon>
        <taxon>Planctomycetota</taxon>
        <taxon>Planctomycetia</taxon>
        <taxon>Pirellulales</taxon>
        <taxon>Pirellulaceae</taxon>
        <taxon>Stieleria</taxon>
    </lineage>
</organism>
<proteinExistence type="predicted"/>
<dbReference type="AlphaFoldDB" id="A0A517SUU2"/>
<evidence type="ECO:0000256" key="1">
    <source>
        <dbReference type="SAM" id="Phobius"/>
    </source>
</evidence>
<dbReference type="Proteomes" id="UP000315003">
    <property type="component" value="Chromosome"/>
</dbReference>
<gene>
    <name evidence="2" type="ORF">SV7mr_23910</name>
</gene>